<evidence type="ECO:0000313" key="1">
    <source>
        <dbReference type="EMBL" id="SIS41315.1"/>
    </source>
</evidence>
<dbReference type="Proteomes" id="UP000186795">
    <property type="component" value="Unassembled WGS sequence"/>
</dbReference>
<protein>
    <submittedName>
        <fullName evidence="1">Uncharacterized protein</fullName>
    </submittedName>
</protein>
<dbReference type="EMBL" id="FTOD01000001">
    <property type="protein sequence ID" value="SIS41315.1"/>
    <property type="molecule type" value="Genomic_DNA"/>
</dbReference>
<dbReference type="AlphaFoldDB" id="A0A1N7IW56"/>
<dbReference type="RefSeq" id="WP_159439653.1">
    <property type="nucleotide sequence ID" value="NZ_CP048103.1"/>
</dbReference>
<accession>A0A1N7IW56</accession>
<gene>
    <name evidence="1" type="ORF">SAMN05421790_101428</name>
</gene>
<organism evidence="1 2">
    <name type="scientific">Kroppenstedtia eburnea</name>
    <dbReference type="NCBI Taxonomy" id="714067"/>
    <lineage>
        <taxon>Bacteria</taxon>
        <taxon>Bacillati</taxon>
        <taxon>Bacillota</taxon>
        <taxon>Bacilli</taxon>
        <taxon>Bacillales</taxon>
        <taxon>Thermoactinomycetaceae</taxon>
        <taxon>Kroppenstedtia</taxon>
    </lineage>
</organism>
<reference evidence="2" key="1">
    <citation type="submission" date="2017-01" db="EMBL/GenBank/DDBJ databases">
        <authorList>
            <person name="Varghese N."/>
            <person name="Submissions S."/>
        </authorList>
    </citation>
    <scope>NUCLEOTIDE SEQUENCE [LARGE SCALE GENOMIC DNA]</scope>
    <source>
        <strain evidence="2">DSM 45196</strain>
    </source>
</reference>
<evidence type="ECO:0000313" key="2">
    <source>
        <dbReference type="Proteomes" id="UP000186795"/>
    </source>
</evidence>
<sequence length="56" mass="6126">MRIQTPIVAGIIKRISPKLCVATALHGIRLSLAGKTSQFIHRRKGFLSISFAVHSV</sequence>
<keyword evidence="2" id="KW-1185">Reference proteome</keyword>
<proteinExistence type="predicted"/>
<name>A0A1N7IW56_9BACL</name>